<dbReference type="GO" id="GO:0051301">
    <property type="term" value="P:cell division"/>
    <property type="evidence" value="ECO:0007669"/>
    <property type="project" value="UniProtKB-KW"/>
</dbReference>
<evidence type="ECO:0000256" key="8">
    <source>
        <dbReference type="ARBA" id="ARBA00023306"/>
    </source>
</evidence>
<dbReference type="PROSITE" id="PS51779">
    <property type="entry name" value="POTRA"/>
    <property type="match status" value="1"/>
</dbReference>
<evidence type="ECO:0000256" key="5">
    <source>
        <dbReference type="ARBA" id="ARBA00022692"/>
    </source>
</evidence>
<comment type="subunit">
    <text evidence="9">Part of a complex composed of FtsB, FtsL and FtsQ.</text>
</comment>
<evidence type="ECO:0000256" key="1">
    <source>
        <dbReference type="ARBA" id="ARBA00004370"/>
    </source>
</evidence>
<dbReference type="InterPro" id="IPR026579">
    <property type="entry name" value="FtsQ"/>
</dbReference>
<reference evidence="11 12" key="1">
    <citation type="submission" date="2023-02" db="EMBL/GenBank/DDBJ databases">
        <title>Bacterial whole genome sequence for Curvibacter sp. HBC28.</title>
        <authorList>
            <person name="Le V."/>
            <person name="Ko S.-R."/>
            <person name="Ahn C.-Y."/>
            <person name="Oh H.-M."/>
        </authorList>
    </citation>
    <scope>NUCLEOTIDE SEQUENCE [LARGE SCALE GENOMIC DNA]</scope>
    <source>
        <strain evidence="11 12">HBC28</strain>
    </source>
</reference>
<gene>
    <name evidence="9" type="primary">ftsQ</name>
    <name evidence="11" type="ORF">PSQ39_00325</name>
</gene>
<dbReference type="Pfam" id="PF03799">
    <property type="entry name" value="FtsQ_DivIB_C"/>
    <property type="match status" value="1"/>
</dbReference>
<comment type="caution">
    <text evidence="11">The sequence shown here is derived from an EMBL/GenBank/DDBJ whole genome shotgun (WGS) entry which is preliminary data.</text>
</comment>
<dbReference type="EMBL" id="JAQSIO010000001">
    <property type="protein sequence ID" value="MDD0813067.1"/>
    <property type="molecule type" value="Genomic_DNA"/>
</dbReference>
<feature type="transmembrane region" description="Helical" evidence="9">
    <location>
        <begin position="20"/>
        <end position="38"/>
    </location>
</feature>
<accession>A0ABT5M901</accession>
<evidence type="ECO:0000256" key="2">
    <source>
        <dbReference type="ARBA" id="ARBA00022475"/>
    </source>
</evidence>
<keyword evidence="8 9" id="KW-0131">Cell cycle</keyword>
<dbReference type="Gene3D" id="3.40.50.11690">
    <property type="entry name" value="Cell division protein FtsQ/DivIB"/>
    <property type="match status" value="1"/>
</dbReference>
<keyword evidence="2 9" id="KW-1003">Cell membrane</keyword>
<evidence type="ECO:0000256" key="3">
    <source>
        <dbReference type="ARBA" id="ARBA00022519"/>
    </source>
</evidence>
<keyword evidence="4 9" id="KW-0132">Cell division</keyword>
<comment type="similarity">
    <text evidence="9">Belongs to the FtsQ/DivIB family. FtsQ subfamily.</text>
</comment>
<evidence type="ECO:0000259" key="10">
    <source>
        <dbReference type="PROSITE" id="PS51779"/>
    </source>
</evidence>
<sequence length="261" mass="28680">MNDSLAVPLDVKLMNLTASVLFMGLTTLVLAAGGWWVLRHPAFSIGGITVQGELAHNNAVTLRANVAHKLVGNFFTVDLQQARAVFEGVPWVRQASVRRQFPNQLQVQLEEHVPVALWGPESGSGMLNSFGEVFEANVGDVDADDLPRLNGPERQSVEVLDMYGRLRPILKQVDLDLAELELTQRGGWRATLDSGAEIELGNGTVDQVLTRTRRFVATLTQVTSRYGRRTNALESADLRHTEGYALRLRGVTTVTADVPKK</sequence>
<feature type="domain" description="POTRA" evidence="10">
    <location>
        <begin position="43"/>
        <end position="112"/>
    </location>
</feature>
<dbReference type="Pfam" id="PF08478">
    <property type="entry name" value="POTRA_1"/>
    <property type="match status" value="1"/>
</dbReference>
<dbReference type="RefSeq" id="WP_273924604.1">
    <property type="nucleotide sequence ID" value="NZ_JAQSIO010000001.1"/>
</dbReference>
<keyword evidence="6 9" id="KW-1133">Transmembrane helix</keyword>
<evidence type="ECO:0000313" key="11">
    <source>
        <dbReference type="EMBL" id="MDD0813067.1"/>
    </source>
</evidence>
<evidence type="ECO:0000256" key="6">
    <source>
        <dbReference type="ARBA" id="ARBA00022989"/>
    </source>
</evidence>
<name>A0ABT5M901_9BURK</name>
<keyword evidence="3 9" id="KW-0997">Cell inner membrane</keyword>
<evidence type="ECO:0000256" key="7">
    <source>
        <dbReference type="ARBA" id="ARBA00023136"/>
    </source>
</evidence>
<dbReference type="InterPro" id="IPR045335">
    <property type="entry name" value="FtsQ_C_sf"/>
</dbReference>
<dbReference type="InterPro" id="IPR013685">
    <property type="entry name" value="POTRA_FtsQ_type"/>
</dbReference>
<evidence type="ECO:0000313" key="12">
    <source>
        <dbReference type="Proteomes" id="UP001528672"/>
    </source>
</evidence>
<protein>
    <recommendedName>
        <fullName evidence="9">Cell division protein FtsQ</fullName>
    </recommendedName>
</protein>
<comment type="function">
    <text evidence="9">Essential cell division protein. May link together the upstream cell division proteins, which are predominantly cytoplasmic, with the downstream cell division proteins, which are predominantly periplasmic. May control correct divisome assembly.</text>
</comment>
<organism evidence="11 12">
    <name type="scientific">Curvibacter microcysteis</name>
    <dbReference type="NCBI Taxonomy" id="3026419"/>
    <lineage>
        <taxon>Bacteria</taxon>
        <taxon>Pseudomonadati</taxon>
        <taxon>Pseudomonadota</taxon>
        <taxon>Betaproteobacteria</taxon>
        <taxon>Burkholderiales</taxon>
        <taxon>Comamonadaceae</taxon>
        <taxon>Curvibacter</taxon>
    </lineage>
</organism>
<proteinExistence type="inferred from homology"/>
<dbReference type="InterPro" id="IPR034746">
    <property type="entry name" value="POTRA"/>
</dbReference>
<keyword evidence="7 9" id="KW-0472">Membrane</keyword>
<evidence type="ECO:0000256" key="4">
    <source>
        <dbReference type="ARBA" id="ARBA00022618"/>
    </source>
</evidence>
<dbReference type="HAMAP" id="MF_00911">
    <property type="entry name" value="FtsQ_subfam"/>
    <property type="match status" value="1"/>
</dbReference>
<dbReference type="InterPro" id="IPR005548">
    <property type="entry name" value="Cell_div_FtsQ/DivIB_C"/>
</dbReference>
<dbReference type="Proteomes" id="UP001528672">
    <property type="component" value="Unassembled WGS sequence"/>
</dbReference>
<keyword evidence="12" id="KW-1185">Reference proteome</keyword>
<keyword evidence="5 9" id="KW-0812">Transmembrane</keyword>
<evidence type="ECO:0000256" key="9">
    <source>
        <dbReference type="HAMAP-Rule" id="MF_00911"/>
    </source>
</evidence>
<dbReference type="Gene3D" id="3.10.20.310">
    <property type="entry name" value="membrane protein fhac"/>
    <property type="match status" value="1"/>
</dbReference>
<comment type="subcellular location">
    <subcellularLocation>
        <location evidence="9">Cell inner membrane</location>
        <topology evidence="9">Single-pass type II membrane protein</topology>
    </subcellularLocation>
    <subcellularLocation>
        <location evidence="1">Membrane</location>
    </subcellularLocation>
    <text evidence="9">Localizes to the division septum.</text>
</comment>
<dbReference type="PANTHER" id="PTHR35851:SF1">
    <property type="entry name" value="CELL DIVISION PROTEIN FTSQ"/>
    <property type="match status" value="1"/>
</dbReference>
<dbReference type="PANTHER" id="PTHR35851">
    <property type="entry name" value="CELL DIVISION PROTEIN FTSQ"/>
    <property type="match status" value="1"/>
</dbReference>